<name>A0A067SXM0_GALM3</name>
<dbReference type="EMBL" id="KL142392">
    <property type="protein sequence ID" value="KDR71483.1"/>
    <property type="molecule type" value="Genomic_DNA"/>
</dbReference>
<dbReference type="AlphaFoldDB" id="A0A067SXM0"/>
<feature type="compositionally biased region" description="Pro residues" evidence="1">
    <location>
        <begin position="90"/>
        <end position="107"/>
    </location>
</feature>
<feature type="compositionally biased region" description="Acidic residues" evidence="1">
    <location>
        <begin position="35"/>
        <end position="44"/>
    </location>
</feature>
<evidence type="ECO:0000313" key="3">
    <source>
        <dbReference type="Proteomes" id="UP000027222"/>
    </source>
</evidence>
<protein>
    <submittedName>
        <fullName evidence="2">Uncharacterized protein</fullName>
    </submittedName>
</protein>
<dbReference type="HOGENOM" id="CLU_1475264_0_0_1"/>
<accession>A0A067SXM0</accession>
<proteinExistence type="predicted"/>
<keyword evidence="3" id="KW-1185">Reference proteome</keyword>
<evidence type="ECO:0000256" key="1">
    <source>
        <dbReference type="SAM" id="MobiDB-lite"/>
    </source>
</evidence>
<reference evidence="3" key="1">
    <citation type="journal article" date="2014" name="Proc. Natl. Acad. Sci. U.S.A.">
        <title>Extensive sampling of basidiomycete genomes demonstrates inadequacy of the white-rot/brown-rot paradigm for wood decay fungi.</title>
        <authorList>
            <person name="Riley R."/>
            <person name="Salamov A.A."/>
            <person name="Brown D.W."/>
            <person name="Nagy L.G."/>
            <person name="Floudas D."/>
            <person name="Held B.W."/>
            <person name="Levasseur A."/>
            <person name="Lombard V."/>
            <person name="Morin E."/>
            <person name="Otillar R."/>
            <person name="Lindquist E.A."/>
            <person name="Sun H."/>
            <person name="LaButti K.M."/>
            <person name="Schmutz J."/>
            <person name="Jabbour D."/>
            <person name="Luo H."/>
            <person name="Baker S.E."/>
            <person name="Pisabarro A.G."/>
            <person name="Walton J.D."/>
            <person name="Blanchette R.A."/>
            <person name="Henrissat B."/>
            <person name="Martin F."/>
            <person name="Cullen D."/>
            <person name="Hibbett D.S."/>
            <person name="Grigoriev I.V."/>
        </authorList>
    </citation>
    <scope>NUCLEOTIDE SEQUENCE [LARGE SCALE GENOMIC DNA]</scope>
    <source>
        <strain evidence="3">CBS 339.88</strain>
    </source>
</reference>
<gene>
    <name evidence="2" type="ORF">GALMADRAFT_787210</name>
</gene>
<evidence type="ECO:0000313" key="2">
    <source>
        <dbReference type="EMBL" id="KDR71483.1"/>
    </source>
</evidence>
<feature type="compositionally biased region" description="Low complexity" evidence="1">
    <location>
        <begin position="59"/>
        <end position="71"/>
    </location>
</feature>
<sequence>MDDARNSPNKRVFGAGAGFDSGSGLDSSPRRKEEGWDDEDDDQEPGGHDQQYQCQYQYGTSTMTGSTTKKTALNSAASLIERRRKTGQSPPTPDAPLSPGSPRPPTPRWTHPPHLPSPVTASRSCARPPPHPRLSPNLNVQMHNPFAHTPLRSLTSSVFSVPNTIQTTHTYSSTTHLTSIPVR</sequence>
<organism evidence="2 3">
    <name type="scientific">Galerina marginata (strain CBS 339.88)</name>
    <dbReference type="NCBI Taxonomy" id="685588"/>
    <lineage>
        <taxon>Eukaryota</taxon>
        <taxon>Fungi</taxon>
        <taxon>Dikarya</taxon>
        <taxon>Basidiomycota</taxon>
        <taxon>Agaricomycotina</taxon>
        <taxon>Agaricomycetes</taxon>
        <taxon>Agaricomycetidae</taxon>
        <taxon>Agaricales</taxon>
        <taxon>Agaricineae</taxon>
        <taxon>Strophariaceae</taxon>
        <taxon>Galerina</taxon>
    </lineage>
</organism>
<dbReference type="Proteomes" id="UP000027222">
    <property type="component" value="Unassembled WGS sequence"/>
</dbReference>
<feature type="region of interest" description="Disordered" evidence="1">
    <location>
        <begin position="1"/>
        <end position="138"/>
    </location>
</feature>